<evidence type="ECO:0000313" key="8">
    <source>
        <dbReference type="EMBL" id="AFL94865.1"/>
    </source>
</evidence>
<dbReference type="SUPFAM" id="SSF51735">
    <property type="entry name" value="NAD(P)-binding Rossmann-fold domains"/>
    <property type="match status" value="1"/>
</dbReference>
<dbReference type="Proteomes" id="UP000006064">
    <property type="component" value="Chromosome"/>
</dbReference>
<dbReference type="Gene3D" id="3.30.360.10">
    <property type="entry name" value="Dihydrodipicolinate Reductase, domain 2"/>
    <property type="match status" value="1"/>
</dbReference>
<dbReference type="Pfam" id="PF00742">
    <property type="entry name" value="Homoserine_dh"/>
    <property type="match status" value="1"/>
</dbReference>
<sequence>MREVRLSLFGFGNVGRAVAEVLIGKEALFREKYGLEFRVVSISDTSGTVWLPEGIDLREALMVKENFGRLSAWTNDYEVYNFTPEEAVREIDAEVVIDVTNDRDAWRWHLAALRDGKGLVTSNKPPLAFHYEELVGEAERRNLPYLFEATVMAGTPVIGILRENLLGDSVKRIKAVLNATTTFVLSRMEQGIDFENAVKQAQELGIAERDPRGDLLGTDAGYKATILHCVAFKPITFDEISVKGIVEVTADEVKRALARGRKIRLVATVEEGNVRVAPEEVEGPLAVSSNENVAVIETDLLGELVIRGAGAGPKETASGVVSDIVKASLALRGG</sequence>
<evidence type="ECO:0000256" key="1">
    <source>
        <dbReference type="ARBA" id="ARBA00006753"/>
    </source>
</evidence>
<dbReference type="InterPro" id="IPR001342">
    <property type="entry name" value="HDH_cat"/>
</dbReference>
<dbReference type="OrthoDB" id="4488at2157"/>
<keyword evidence="9" id="KW-1185">Reference proteome</keyword>
<dbReference type="GeneID" id="13038351"/>
<dbReference type="PROSITE" id="PS01042">
    <property type="entry name" value="HOMOSER_DHGENASE"/>
    <property type="match status" value="1"/>
</dbReference>
<dbReference type="GO" id="GO:0009088">
    <property type="term" value="P:threonine biosynthetic process"/>
    <property type="evidence" value="ECO:0007669"/>
    <property type="project" value="UniProtKB-UniPathway"/>
</dbReference>
<evidence type="ECO:0000256" key="2">
    <source>
        <dbReference type="ARBA" id="ARBA00013213"/>
    </source>
</evidence>
<dbReference type="NCBIfam" id="NF006235">
    <property type="entry name" value="PRK08374.1"/>
    <property type="match status" value="1"/>
</dbReference>
<dbReference type="PANTHER" id="PTHR43331">
    <property type="entry name" value="HOMOSERINE DEHYDROGENASE"/>
    <property type="match status" value="1"/>
</dbReference>
<dbReference type="AlphaFoldDB" id="I3ZT31"/>
<dbReference type="PANTHER" id="PTHR43331:SF1">
    <property type="entry name" value="HOMOSERINE DEHYDROGENASE"/>
    <property type="match status" value="1"/>
</dbReference>
<protein>
    <recommendedName>
        <fullName evidence="2">homoserine dehydrogenase</fullName>
        <ecNumber evidence="2">1.1.1.3</ecNumber>
    </recommendedName>
</protein>
<evidence type="ECO:0000259" key="6">
    <source>
        <dbReference type="Pfam" id="PF00208"/>
    </source>
</evidence>
<feature type="binding site" evidence="5">
    <location>
        <position position="124"/>
    </location>
    <ligand>
        <name>NADPH</name>
        <dbReference type="ChEBI" id="CHEBI:57783"/>
    </ligand>
</feature>
<dbReference type="RefSeq" id="WP_014788501.1">
    <property type="nucleotide sequence ID" value="NC_018015.1"/>
</dbReference>
<feature type="binding site" evidence="5">
    <location>
        <begin position="10"/>
        <end position="15"/>
    </location>
    <ligand>
        <name>NADP(+)</name>
        <dbReference type="ChEBI" id="CHEBI:58349"/>
    </ligand>
</feature>
<dbReference type="InterPro" id="IPR036291">
    <property type="entry name" value="NAD(P)-bd_dom_sf"/>
</dbReference>
<dbReference type="STRING" id="163003.CL1_0659"/>
<keyword evidence="5" id="KW-0521">NADP</keyword>
<dbReference type="SUPFAM" id="SSF55347">
    <property type="entry name" value="Glyceraldehyde-3-phosphate dehydrogenase-like, C-terminal domain"/>
    <property type="match status" value="1"/>
</dbReference>
<evidence type="ECO:0000256" key="5">
    <source>
        <dbReference type="PIRSR" id="PIRSR036497-2"/>
    </source>
</evidence>
<feature type="active site" description="Proton donor" evidence="4">
    <location>
        <position position="223"/>
    </location>
</feature>
<name>I3ZT31_THECF</name>
<dbReference type="InterPro" id="IPR022697">
    <property type="entry name" value="HDH_short"/>
</dbReference>
<evidence type="ECO:0000256" key="4">
    <source>
        <dbReference type="PIRSR" id="PIRSR036497-1"/>
    </source>
</evidence>
<dbReference type="FunFam" id="3.40.50.720:FF:000554">
    <property type="entry name" value="Homoserine dehydrogenase"/>
    <property type="match status" value="1"/>
</dbReference>
<feature type="binding site" evidence="5">
    <location>
        <position position="208"/>
    </location>
    <ligand>
        <name>L-homoserine</name>
        <dbReference type="ChEBI" id="CHEBI:57476"/>
    </ligand>
</feature>
<dbReference type="EC" id="1.1.1.3" evidence="2"/>
<feature type="domain" description="Glutamate/phenylalanine/leucine/valine/L-tryptophan dehydrogenase C-terminal" evidence="6">
    <location>
        <begin position="5"/>
        <end position="97"/>
    </location>
</feature>
<dbReference type="Pfam" id="PF00208">
    <property type="entry name" value="ELFV_dehydrog"/>
    <property type="match status" value="1"/>
</dbReference>
<comment type="similarity">
    <text evidence="1">Belongs to the homoserine dehydrogenase family.</text>
</comment>
<dbReference type="HOGENOM" id="CLU_009116_1_2_2"/>
<dbReference type="UniPathway" id="UPA00050">
    <property type="reaction ID" value="UER00063"/>
</dbReference>
<dbReference type="InterPro" id="IPR006096">
    <property type="entry name" value="Glu/Leu/Phe/Val/Trp_DH_C"/>
</dbReference>
<dbReference type="PIRSF" id="PIRSF036497">
    <property type="entry name" value="HDH_short"/>
    <property type="match status" value="1"/>
</dbReference>
<dbReference type="UniPathway" id="UPA00051">
    <property type="reaction ID" value="UER00465"/>
</dbReference>
<keyword evidence="3" id="KW-0560">Oxidoreductase</keyword>
<gene>
    <name evidence="8" type="ORF">CL1_0659</name>
</gene>
<proteinExistence type="inferred from homology"/>
<accession>I3ZT31</accession>
<organism evidence="8 9">
    <name type="scientific">Thermococcus cleftensis (strain DSM 27260 / KACC 17922 / CL1)</name>
    <dbReference type="NCBI Taxonomy" id="163003"/>
    <lineage>
        <taxon>Archaea</taxon>
        <taxon>Methanobacteriati</taxon>
        <taxon>Methanobacteriota</taxon>
        <taxon>Thermococci</taxon>
        <taxon>Thermococcales</taxon>
        <taxon>Thermococcaceae</taxon>
        <taxon>Thermococcus</taxon>
    </lineage>
</organism>
<feature type="binding site" evidence="5">
    <location>
        <position position="100"/>
    </location>
    <ligand>
        <name>NADPH</name>
        <dbReference type="ChEBI" id="CHEBI:57783"/>
    </ligand>
</feature>
<evidence type="ECO:0000256" key="3">
    <source>
        <dbReference type="ARBA" id="ARBA00023002"/>
    </source>
</evidence>
<evidence type="ECO:0000313" key="9">
    <source>
        <dbReference type="Proteomes" id="UP000006064"/>
    </source>
</evidence>
<evidence type="ECO:0000259" key="7">
    <source>
        <dbReference type="Pfam" id="PF00742"/>
    </source>
</evidence>
<dbReference type="Gene3D" id="3.40.50.720">
    <property type="entry name" value="NAD(P)-binding Rossmann-like Domain"/>
    <property type="match status" value="1"/>
</dbReference>
<reference evidence="8 9" key="1">
    <citation type="journal article" date="2012" name="J. Bacteriol.">
        <title>Complete Genome Sequence of the Hyperthermophilic Archaeon Thermococcus sp. Strain CL1, Isolated from a Paralvinella sp. Polychaete Worm Collected from a Hydrothermal Vent.</title>
        <authorList>
            <person name="Jung J.H."/>
            <person name="Holden J.F."/>
            <person name="Seo D.H."/>
            <person name="Park K.H."/>
            <person name="Shin H."/>
            <person name="Ryu S."/>
            <person name="Lee J.H."/>
            <person name="Park C.S."/>
        </authorList>
    </citation>
    <scope>NUCLEOTIDE SEQUENCE [LARGE SCALE GENOMIC DNA]</scope>
    <source>
        <strain evidence="9">DSM 27260 / KACC 17922 / CL1</strain>
    </source>
</reference>
<dbReference type="InterPro" id="IPR019811">
    <property type="entry name" value="HDH_CS"/>
</dbReference>
<dbReference type="KEGG" id="thm:CL1_0659"/>
<feature type="domain" description="Homoserine dehydrogenase catalytic" evidence="7">
    <location>
        <begin position="156"/>
        <end position="325"/>
    </location>
</feature>
<dbReference type="EMBL" id="CP003651">
    <property type="protein sequence ID" value="AFL94865.1"/>
    <property type="molecule type" value="Genomic_DNA"/>
</dbReference>
<dbReference type="FunFam" id="3.30.360.10:FF:000005">
    <property type="entry name" value="Homoserine dehydrogenase"/>
    <property type="match status" value="1"/>
</dbReference>
<dbReference type="GO" id="GO:0004412">
    <property type="term" value="F:homoserine dehydrogenase activity"/>
    <property type="evidence" value="ECO:0007669"/>
    <property type="project" value="UniProtKB-EC"/>
</dbReference>